<organism evidence="6 7">
    <name type="scientific">Galdieria partita</name>
    <dbReference type="NCBI Taxonomy" id="83374"/>
    <lineage>
        <taxon>Eukaryota</taxon>
        <taxon>Rhodophyta</taxon>
        <taxon>Bangiophyceae</taxon>
        <taxon>Galdieriales</taxon>
        <taxon>Galdieriaceae</taxon>
        <taxon>Galdieria</taxon>
    </lineage>
</organism>
<name>A0A9C7PXT4_9RHOD</name>
<reference evidence="6" key="1">
    <citation type="journal article" date="2022" name="Proc. Natl. Acad. Sci. U.S.A.">
        <title>Life cycle and functional genomics of the unicellular red alga Galdieria for elucidating algal and plant evolution and industrial use.</title>
        <authorList>
            <person name="Hirooka S."/>
            <person name="Itabashi T."/>
            <person name="Ichinose T.M."/>
            <person name="Onuma R."/>
            <person name="Fujiwara T."/>
            <person name="Yamashita S."/>
            <person name="Jong L.W."/>
            <person name="Tomita R."/>
            <person name="Iwane A.H."/>
            <person name="Miyagishima S.Y."/>
        </authorList>
    </citation>
    <scope>NUCLEOTIDE SEQUENCE</scope>
    <source>
        <strain evidence="6">NBRC 102759</strain>
    </source>
</reference>
<reference evidence="6" key="2">
    <citation type="submission" date="2022-01" db="EMBL/GenBank/DDBJ databases">
        <authorList>
            <person name="Hirooka S."/>
            <person name="Miyagishima S.Y."/>
        </authorList>
    </citation>
    <scope>NUCLEOTIDE SEQUENCE</scope>
    <source>
        <strain evidence="6">NBRC 102759</strain>
    </source>
</reference>
<dbReference type="InterPro" id="IPR013763">
    <property type="entry name" value="Cyclin-like_dom"/>
</dbReference>
<gene>
    <name evidence="6" type="ORF">GpartN1_g3233.t1</name>
</gene>
<dbReference type="GO" id="GO:0051301">
    <property type="term" value="P:cell division"/>
    <property type="evidence" value="ECO:0007669"/>
    <property type="project" value="UniProtKB-KW"/>
</dbReference>
<keyword evidence="3" id="KW-0131">Cell cycle</keyword>
<dbReference type="EMBL" id="BQMJ01000024">
    <property type="protein sequence ID" value="GJQ11442.1"/>
    <property type="molecule type" value="Genomic_DNA"/>
</dbReference>
<evidence type="ECO:0000313" key="6">
    <source>
        <dbReference type="EMBL" id="GJQ11442.1"/>
    </source>
</evidence>
<dbReference type="InterPro" id="IPR039361">
    <property type="entry name" value="Cyclin"/>
</dbReference>
<protein>
    <recommendedName>
        <fullName evidence="5">Cyclin-like domain-containing protein</fullName>
    </recommendedName>
</protein>
<dbReference type="GO" id="GO:0051726">
    <property type="term" value="P:regulation of cell cycle"/>
    <property type="evidence" value="ECO:0007669"/>
    <property type="project" value="UniProtKB-ARBA"/>
</dbReference>
<proteinExistence type="inferred from homology"/>
<accession>A0A9C7PXT4</accession>
<keyword evidence="7" id="KW-1185">Reference proteome</keyword>
<comment type="caution">
    <text evidence="6">The sequence shown here is derived from an EMBL/GenBank/DDBJ whole genome shotgun (WGS) entry which is preliminary data.</text>
</comment>
<feature type="domain" description="Cyclin-like" evidence="5">
    <location>
        <begin position="173"/>
        <end position="263"/>
    </location>
</feature>
<evidence type="ECO:0000313" key="7">
    <source>
        <dbReference type="Proteomes" id="UP001061958"/>
    </source>
</evidence>
<keyword evidence="1" id="KW-0132">Cell division</keyword>
<dbReference type="FunFam" id="1.10.472.10:FF:000010">
    <property type="entry name" value="G1/S-specific cyclin Cln1"/>
    <property type="match status" value="1"/>
</dbReference>
<dbReference type="Pfam" id="PF02984">
    <property type="entry name" value="Cyclin_C"/>
    <property type="match status" value="1"/>
</dbReference>
<dbReference type="InterPro" id="IPR036915">
    <property type="entry name" value="Cyclin-like_sf"/>
</dbReference>
<comment type="similarity">
    <text evidence="4">Belongs to the cyclin family.</text>
</comment>
<dbReference type="Proteomes" id="UP001061958">
    <property type="component" value="Unassembled WGS sequence"/>
</dbReference>
<sequence length="417" mass="48341">MSLSQAASLQCIYKRNTSCASISCSEECSLLLCRRETEESVEFETETSMISQTTESFDCNELLCKPEEETSQFSTPQWTHIGFREVEEHSADSHNLSEESLLSFHYSSISEDSRNSSNLSSWLFHLDEETEEHYLSMTRIELRERYLREKMSLQKAEEALNPNYMACRPLLLEWICDICVELELTPETLHTAVYLLDSFMFKQKLDYQFLQALSCACILVAGKITGKQEEREQNVPRVEELVYLCRQSFSSETLIIMEKILLEVLEWNILTCHSIHFLRFFLFQWCRQCSDILQKKTYSMKSQAIGELALYLVNRAMIDKNCFGCSPSCLAATSVYCSLFCLFGEPFLEDACHLHILLADHSYFFGECISKQVELFQPWYLEKQFPQTTRAPIRQCSPTCIQEMLSFNYGGHCTSFC</sequence>
<evidence type="ECO:0000256" key="4">
    <source>
        <dbReference type="RuleBase" id="RU000383"/>
    </source>
</evidence>
<dbReference type="OrthoDB" id="769138at2759"/>
<dbReference type="Gene3D" id="1.10.472.10">
    <property type="entry name" value="Cyclin-like"/>
    <property type="match status" value="2"/>
</dbReference>
<dbReference type="AlphaFoldDB" id="A0A9C7PXT4"/>
<evidence type="ECO:0000256" key="1">
    <source>
        <dbReference type="ARBA" id="ARBA00022618"/>
    </source>
</evidence>
<dbReference type="InterPro" id="IPR004367">
    <property type="entry name" value="Cyclin_C-dom"/>
</dbReference>
<evidence type="ECO:0000256" key="2">
    <source>
        <dbReference type="ARBA" id="ARBA00023127"/>
    </source>
</evidence>
<dbReference type="SUPFAM" id="SSF47954">
    <property type="entry name" value="Cyclin-like"/>
    <property type="match status" value="1"/>
</dbReference>
<dbReference type="Pfam" id="PF00134">
    <property type="entry name" value="Cyclin_N"/>
    <property type="match status" value="1"/>
</dbReference>
<dbReference type="GO" id="GO:0019887">
    <property type="term" value="F:protein kinase regulator activity"/>
    <property type="evidence" value="ECO:0007669"/>
    <property type="project" value="UniProtKB-ARBA"/>
</dbReference>
<evidence type="ECO:0000259" key="5">
    <source>
        <dbReference type="SMART" id="SM00385"/>
    </source>
</evidence>
<evidence type="ECO:0000256" key="3">
    <source>
        <dbReference type="ARBA" id="ARBA00023306"/>
    </source>
</evidence>
<keyword evidence="2 4" id="KW-0195">Cyclin</keyword>
<dbReference type="InterPro" id="IPR006671">
    <property type="entry name" value="Cyclin_N"/>
</dbReference>
<dbReference type="SMART" id="SM00385">
    <property type="entry name" value="CYCLIN"/>
    <property type="match status" value="1"/>
</dbReference>
<dbReference type="PANTHER" id="PTHR10177">
    <property type="entry name" value="CYCLINS"/>
    <property type="match status" value="1"/>
</dbReference>